<proteinExistence type="predicted"/>
<name>A0ACC2JDT0_9PEZI</name>
<dbReference type="EMBL" id="JAPUUL010002280">
    <property type="protein sequence ID" value="KAJ8125590.1"/>
    <property type="molecule type" value="Genomic_DNA"/>
</dbReference>
<gene>
    <name evidence="1" type="ORF">O1611_g8048</name>
</gene>
<evidence type="ECO:0000313" key="2">
    <source>
        <dbReference type="Proteomes" id="UP001153332"/>
    </source>
</evidence>
<protein>
    <submittedName>
        <fullName evidence="1">Uncharacterized protein</fullName>
    </submittedName>
</protein>
<evidence type="ECO:0000313" key="1">
    <source>
        <dbReference type="EMBL" id="KAJ8125590.1"/>
    </source>
</evidence>
<accession>A0ACC2JDT0</accession>
<keyword evidence="2" id="KW-1185">Reference proteome</keyword>
<dbReference type="Proteomes" id="UP001153332">
    <property type="component" value="Unassembled WGS sequence"/>
</dbReference>
<sequence length="151" mass="15752">MLRPNATIAIVVTVLILGAFIALCVSTHRFRESCDNDDDDDDSNESDSDVSSMYYVSTSTATTTSHGDPDVAAAPVRDPVTFPPGVRVSDRRIWGSPARDPRENGESRGGSGDGTSGRNESGNESVNGNGNGNASGSGNPRCDARYGGSQP</sequence>
<reference evidence="1" key="1">
    <citation type="submission" date="2022-12" db="EMBL/GenBank/DDBJ databases">
        <title>Genome Sequence of Lasiodiplodia mahajangana.</title>
        <authorList>
            <person name="Buettner E."/>
        </authorList>
    </citation>
    <scope>NUCLEOTIDE SEQUENCE</scope>
    <source>
        <strain evidence="1">VT137</strain>
    </source>
</reference>
<comment type="caution">
    <text evidence="1">The sequence shown here is derived from an EMBL/GenBank/DDBJ whole genome shotgun (WGS) entry which is preliminary data.</text>
</comment>
<organism evidence="1 2">
    <name type="scientific">Lasiodiplodia mahajangana</name>
    <dbReference type="NCBI Taxonomy" id="1108764"/>
    <lineage>
        <taxon>Eukaryota</taxon>
        <taxon>Fungi</taxon>
        <taxon>Dikarya</taxon>
        <taxon>Ascomycota</taxon>
        <taxon>Pezizomycotina</taxon>
        <taxon>Dothideomycetes</taxon>
        <taxon>Dothideomycetes incertae sedis</taxon>
        <taxon>Botryosphaeriales</taxon>
        <taxon>Botryosphaeriaceae</taxon>
        <taxon>Lasiodiplodia</taxon>
    </lineage>
</organism>